<dbReference type="AlphaFoldDB" id="A0A9P8RYJ7"/>
<accession>A0A9P8RYJ7</accession>
<dbReference type="GeneID" id="94297550"/>
<dbReference type="EMBL" id="AUWU02000004">
    <property type="protein sequence ID" value="KAH0573592.1"/>
    <property type="molecule type" value="Genomic_DNA"/>
</dbReference>
<dbReference type="KEGG" id="ssao:94297550"/>
<keyword evidence="3" id="KW-1185">Reference proteome</keyword>
<protein>
    <recommendedName>
        <fullName evidence="4">Transmembrane protein</fullName>
    </recommendedName>
</protein>
<keyword evidence="1" id="KW-0472">Membrane</keyword>
<evidence type="ECO:0000313" key="2">
    <source>
        <dbReference type="EMBL" id="KAH0573592.1"/>
    </source>
</evidence>
<name>A0A9P8RYJ7_9EUKA</name>
<evidence type="ECO:0000256" key="1">
    <source>
        <dbReference type="SAM" id="Phobius"/>
    </source>
</evidence>
<dbReference type="Proteomes" id="UP000018208">
    <property type="component" value="Unassembled WGS sequence"/>
</dbReference>
<proteinExistence type="predicted"/>
<sequence>MKNGKNLYYFIQICLNFYYFYLQNLLLKQQNYFLNYQFGHDFVSDSLIGRFQQEVICSIPSQFDSEPTLHIEITAQGEQNVDDQQLGLGIIELENIVGGMENVKTQ</sequence>
<keyword evidence="1" id="KW-0812">Transmembrane</keyword>
<keyword evidence="1" id="KW-1133">Transmembrane helix</keyword>
<evidence type="ECO:0008006" key="4">
    <source>
        <dbReference type="Google" id="ProtNLM"/>
    </source>
</evidence>
<dbReference type="RefSeq" id="XP_067764365.1">
    <property type="nucleotide sequence ID" value="XM_067907391.1"/>
</dbReference>
<evidence type="ECO:0000313" key="3">
    <source>
        <dbReference type="Proteomes" id="UP000018208"/>
    </source>
</evidence>
<reference evidence="2 3" key="1">
    <citation type="journal article" date="2014" name="PLoS Genet.">
        <title>The Genome of Spironucleus salmonicida Highlights a Fish Pathogen Adapted to Fluctuating Environments.</title>
        <authorList>
            <person name="Xu F."/>
            <person name="Jerlstrom-Hultqvist J."/>
            <person name="Einarsson E."/>
            <person name="Astvaldsson A."/>
            <person name="Svard S.G."/>
            <person name="Andersson J.O."/>
        </authorList>
    </citation>
    <scope>NUCLEOTIDE SEQUENCE [LARGE SCALE GENOMIC DNA]</scope>
    <source>
        <strain evidence="2 3">ATCC 50377</strain>
    </source>
</reference>
<gene>
    <name evidence="2" type="ORF">SS50377_23527</name>
</gene>
<organism evidence="2 3">
    <name type="scientific">Spironucleus salmonicida</name>
    <dbReference type="NCBI Taxonomy" id="348837"/>
    <lineage>
        <taxon>Eukaryota</taxon>
        <taxon>Metamonada</taxon>
        <taxon>Diplomonadida</taxon>
        <taxon>Hexamitidae</taxon>
        <taxon>Hexamitinae</taxon>
        <taxon>Spironucleus</taxon>
    </lineage>
</organism>
<feature type="transmembrane region" description="Helical" evidence="1">
    <location>
        <begin position="6"/>
        <end position="22"/>
    </location>
</feature>
<comment type="caution">
    <text evidence="2">The sequence shown here is derived from an EMBL/GenBank/DDBJ whole genome shotgun (WGS) entry which is preliminary data.</text>
</comment>